<dbReference type="RefSeq" id="WP_093248894.1">
    <property type="nucleotide sequence ID" value="NZ_FNGP01000001.1"/>
</dbReference>
<dbReference type="Gene3D" id="2.30.30.90">
    <property type="match status" value="1"/>
</dbReference>
<dbReference type="SUPFAM" id="SSF50037">
    <property type="entry name" value="C-terminal domain of transcriptional repressors"/>
    <property type="match status" value="1"/>
</dbReference>
<gene>
    <name evidence="3" type="ORF">SAMN04488242_0674</name>
</gene>
<dbReference type="EMBL" id="FNGP01000001">
    <property type="protein sequence ID" value="SDL19216.1"/>
    <property type="molecule type" value="Genomic_DNA"/>
</dbReference>
<dbReference type="AlphaFoldDB" id="A0A1G9I2D6"/>
<proteinExistence type="predicted"/>
<evidence type="ECO:0000259" key="2">
    <source>
        <dbReference type="Pfam" id="PF04023"/>
    </source>
</evidence>
<keyword evidence="4" id="KW-1185">Reference proteome</keyword>
<name>A0A1G9I2D6_9ACTN</name>
<dbReference type="OrthoDB" id="4420166at2"/>
<sequence>MSIGELCTDCVELGACRAGHGGVVTCVVRNERNVGTVRRLAELGIRRGASIVAGQRTPGGGRVVAVAGSQLALDADTLRFLHICP</sequence>
<dbReference type="Pfam" id="PF04023">
    <property type="entry name" value="FeoA"/>
    <property type="match status" value="1"/>
</dbReference>
<evidence type="ECO:0000256" key="1">
    <source>
        <dbReference type="ARBA" id="ARBA00023004"/>
    </source>
</evidence>
<evidence type="ECO:0000313" key="3">
    <source>
        <dbReference type="EMBL" id="SDL19216.1"/>
    </source>
</evidence>
<feature type="domain" description="Ferrous iron transporter FeoA-like" evidence="2">
    <location>
        <begin position="13"/>
        <end position="77"/>
    </location>
</feature>
<dbReference type="GO" id="GO:0046914">
    <property type="term" value="F:transition metal ion binding"/>
    <property type="evidence" value="ECO:0007669"/>
    <property type="project" value="InterPro"/>
</dbReference>
<organism evidence="3 4">
    <name type="scientific">Tessaracoccus oleiagri</name>
    <dbReference type="NCBI Taxonomy" id="686624"/>
    <lineage>
        <taxon>Bacteria</taxon>
        <taxon>Bacillati</taxon>
        <taxon>Actinomycetota</taxon>
        <taxon>Actinomycetes</taxon>
        <taxon>Propionibacteriales</taxon>
        <taxon>Propionibacteriaceae</taxon>
        <taxon>Tessaracoccus</taxon>
    </lineage>
</organism>
<dbReference type="InterPro" id="IPR008988">
    <property type="entry name" value="Transcriptional_repressor_C"/>
</dbReference>
<dbReference type="InterPro" id="IPR038157">
    <property type="entry name" value="FeoA_core_dom"/>
</dbReference>
<protein>
    <submittedName>
        <fullName evidence="3">FeoA domain-containing protein</fullName>
    </submittedName>
</protein>
<reference evidence="3 4" key="1">
    <citation type="submission" date="2016-10" db="EMBL/GenBank/DDBJ databases">
        <authorList>
            <person name="de Groot N.N."/>
        </authorList>
    </citation>
    <scope>NUCLEOTIDE SEQUENCE [LARGE SCALE GENOMIC DNA]</scope>
    <source>
        <strain evidence="3 4">CGMCC 1.9159</strain>
    </source>
</reference>
<dbReference type="Proteomes" id="UP000199475">
    <property type="component" value="Unassembled WGS sequence"/>
</dbReference>
<dbReference type="STRING" id="686624.SAMN04488242_0674"/>
<evidence type="ECO:0000313" key="4">
    <source>
        <dbReference type="Proteomes" id="UP000199475"/>
    </source>
</evidence>
<keyword evidence="1" id="KW-0408">Iron</keyword>
<accession>A0A1G9I2D6</accession>
<dbReference type="InterPro" id="IPR007167">
    <property type="entry name" value="Fe-transptr_FeoA-like"/>
</dbReference>